<dbReference type="InterPro" id="IPR027434">
    <property type="entry name" value="Homing_endonucl"/>
</dbReference>
<dbReference type="SUPFAM" id="SSF55608">
    <property type="entry name" value="Homing endonucleases"/>
    <property type="match status" value="1"/>
</dbReference>
<comment type="caution">
    <text evidence="3">The sequence shown here is derived from an EMBL/GenBank/DDBJ whole genome shotgun (WGS) entry which is preliminary data.</text>
</comment>
<evidence type="ECO:0000256" key="1">
    <source>
        <dbReference type="SAM" id="MobiDB-lite"/>
    </source>
</evidence>
<gene>
    <name evidence="3" type="ORF">LCGC14_1322050</name>
</gene>
<dbReference type="InterPro" id="IPR004042">
    <property type="entry name" value="Intein_endonuc_central"/>
</dbReference>
<dbReference type="Pfam" id="PF04860">
    <property type="entry name" value="Phage_portal"/>
    <property type="match status" value="1"/>
</dbReference>
<dbReference type="Gene3D" id="3.10.28.10">
    <property type="entry name" value="Homing endonucleases"/>
    <property type="match status" value="1"/>
</dbReference>
<proteinExistence type="predicted"/>
<dbReference type="EMBL" id="LAZR01007900">
    <property type="protein sequence ID" value="KKM82193.1"/>
    <property type="molecule type" value="Genomic_DNA"/>
</dbReference>
<feature type="domain" description="DOD-type homing endonuclease" evidence="2">
    <location>
        <begin position="331"/>
        <end position="474"/>
    </location>
</feature>
<dbReference type="Pfam" id="PF14528">
    <property type="entry name" value="LAGLIDADG_3"/>
    <property type="match status" value="1"/>
</dbReference>
<feature type="region of interest" description="Disordered" evidence="1">
    <location>
        <begin position="747"/>
        <end position="788"/>
    </location>
</feature>
<dbReference type="PROSITE" id="PS50819">
    <property type="entry name" value="INTEIN_ENDONUCLEASE"/>
    <property type="match status" value="1"/>
</dbReference>
<dbReference type="GO" id="GO:0004519">
    <property type="term" value="F:endonuclease activity"/>
    <property type="evidence" value="ECO:0007669"/>
    <property type="project" value="InterPro"/>
</dbReference>
<protein>
    <recommendedName>
        <fullName evidence="2">DOD-type homing endonuclease domain-containing protein</fullName>
    </recommendedName>
</protein>
<feature type="compositionally biased region" description="Polar residues" evidence="1">
    <location>
        <begin position="747"/>
        <end position="761"/>
    </location>
</feature>
<dbReference type="SUPFAM" id="SSF51294">
    <property type="entry name" value="Hedgehog/intein (Hint) domain"/>
    <property type="match status" value="1"/>
</dbReference>
<name>A0A0F9KJQ5_9ZZZZ</name>
<dbReference type="InterPro" id="IPR004860">
    <property type="entry name" value="LAGLIDADG_dom"/>
</dbReference>
<evidence type="ECO:0000313" key="3">
    <source>
        <dbReference type="EMBL" id="KKM82193.1"/>
    </source>
</evidence>
<organism evidence="3">
    <name type="scientific">marine sediment metagenome</name>
    <dbReference type="NCBI Taxonomy" id="412755"/>
    <lineage>
        <taxon>unclassified sequences</taxon>
        <taxon>metagenomes</taxon>
        <taxon>ecological metagenomes</taxon>
    </lineage>
</organism>
<accession>A0A0F9KJQ5</accession>
<dbReference type="InterPro" id="IPR036844">
    <property type="entry name" value="Hint_dom_sf"/>
</dbReference>
<sequence>MNLLQRIIQPAPPTQERQLVELMSTMNGEKVERIGENFQGFVSRAYQDNGVVWAAVVARLVLFSQARFVLRNRRTKEIEDLPSRLQFLEEPFPGGTTAELLARVEQDTSLAGNYYIYAAEPDHWQRLRPDWIDIVTNGREPIGYAYYEGGQRDKRPRLLEVEKVAHGAPYPDPLKAFVGNSWLTAVVRDIMSDQAMNSHKLKYFENAAPQPLDAKILTPTGWTTMGDVNVGDRVIGSDGQPHYVTGVYPQGVQDIYRVTFSDGAVAESTLDHVWRVSNNYDRQRGVSRTMSLADLIADGFYYESGPAKWAVPMPDPIDYDTVEDLPLDPYLFGLLLGDGSFRSNGQGSGGITLASAIGDADETEQTIAPMLPTGVSITRRDRGGWSEFYFKGRGAPAPNPFTGIIKSLGLYDVIGGDKFIPDVYLRPSVKDRVGLLQGLIDSDGHIGVTGTVRFTTTSRQLADGLAELVGSLGGVTTIRPNKGRTTLTVLVRQLPDWIVPVRLLRKADRYRPSAALRLRTMVSAERVRSAEAQCIRVESSDHLYITDGFILTHNTPNLLIKLQQTLNTEQKQSLQAALEQRHTGLQNAWKTMVLEGGADAQIIGSQFEEIAFDVIQAAGVERIAQASRVPLALLGTRQGNTTYSNYPEAVRSFADHTMQHLWAHAAGVFSQLVSVPRGKQLWFDTRHISALQADKKDEASIRQIDASTISSLTDSGFEPNVVIDAVTTGDLRVLKGHHTGLFSVQLQKPGTTSEPDVSSPNGAVVVPSDDDTSDPDERFDSIIAALTP</sequence>
<evidence type="ECO:0000259" key="2">
    <source>
        <dbReference type="PROSITE" id="PS50819"/>
    </source>
</evidence>
<reference evidence="3" key="1">
    <citation type="journal article" date="2015" name="Nature">
        <title>Complex archaea that bridge the gap between prokaryotes and eukaryotes.</title>
        <authorList>
            <person name="Spang A."/>
            <person name="Saw J.H."/>
            <person name="Jorgensen S.L."/>
            <person name="Zaremba-Niedzwiedzka K."/>
            <person name="Martijn J."/>
            <person name="Lind A.E."/>
            <person name="van Eijk R."/>
            <person name="Schleper C."/>
            <person name="Guy L."/>
            <person name="Ettema T.J."/>
        </authorList>
    </citation>
    <scope>NUCLEOTIDE SEQUENCE</scope>
</reference>
<dbReference type="AlphaFoldDB" id="A0A0F9KJQ5"/>
<dbReference type="Gene3D" id="2.170.16.10">
    <property type="entry name" value="Hedgehog/Intein (Hint) domain"/>
    <property type="match status" value="1"/>
</dbReference>
<dbReference type="InterPro" id="IPR006944">
    <property type="entry name" value="Phage/GTA_portal"/>
</dbReference>